<dbReference type="EMBL" id="CM044701">
    <property type="protein sequence ID" value="KAI5683275.1"/>
    <property type="molecule type" value="Genomic_DNA"/>
</dbReference>
<comment type="caution">
    <text evidence="1">The sequence shown here is derived from an EMBL/GenBank/DDBJ whole genome shotgun (WGS) entry which is preliminary data.</text>
</comment>
<keyword evidence="2" id="KW-1185">Reference proteome</keyword>
<proteinExistence type="predicted"/>
<sequence>MTCVEISVGWRAQFPKLVLASYWATTEDDWKGFLMWLHYVLRLEAKGVLMMEKFVVLMWGWLAGWLANGISSARRLKEGWRPSPVGVMKINADGASKNGSGEAATTMRG</sequence>
<protein>
    <submittedName>
        <fullName evidence="1">Uncharacterized protein</fullName>
    </submittedName>
</protein>
<organism evidence="1 2">
    <name type="scientific">Catharanthus roseus</name>
    <name type="common">Madagascar periwinkle</name>
    <name type="synonym">Vinca rosea</name>
    <dbReference type="NCBI Taxonomy" id="4058"/>
    <lineage>
        <taxon>Eukaryota</taxon>
        <taxon>Viridiplantae</taxon>
        <taxon>Streptophyta</taxon>
        <taxon>Embryophyta</taxon>
        <taxon>Tracheophyta</taxon>
        <taxon>Spermatophyta</taxon>
        <taxon>Magnoliopsida</taxon>
        <taxon>eudicotyledons</taxon>
        <taxon>Gunneridae</taxon>
        <taxon>Pentapetalae</taxon>
        <taxon>asterids</taxon>
        <taxon>lamiids</taxon>
        <taxon>Gentianales</taxon>
        <taxon>Apocynaceae</taxon>
        <taxon>Rauvolfioideae</taxon>
        <taxon>Vinceae</taxon>
        <taxon>Catharanthinae</taxon>
        <taxon>Catharanthus</taxon>
    </lineage>
</organism>
<evidence type="ECO:0000313" key="1">
    <source>
        <dbReference type="EMBL" id="KAI5683275.1"/>
    </source>
</evidence>
<dbReference type="Proteomes" id="UP001060085">
    <property type="component" value="Linkage Group LG01"/>
</dbReference>
<reference evidence="2" key="1">
    <citation type="journal article" date="2023" name="Nat. Plants">
        <title>Single-cell RNA sequencing provides a high-resolution roadmap for understanding the multicellular compartmentation of specialized metabolism.</title>
        <authorList>
            <person name="Sun S."/>
            <person name="Shen X."/>
            <person name="Li Y."/>
            <person name="Li Y."/>
            <person name="Wang S."/>
            <person name="Li R."/>
            <person name="Zhang H."/>
            <person name="Shen G."/>
            <person name="Guo B."/>
            <person name="Wei J."/>
            <person name="Xu J."/>
            <person name="St-Pierre B."/>
            <person name="Chen S."/>
            <person name="Sun C."/>
        </authorList>
    </citation>
    <scope>NUCLEOTIDE SEQUENCE [LARGE SCALE GENOMIC DNA]</scope>
</reference>
<evidence type="ECO:0000313" key="2">
    <source>
        <dbReference type="Proteomes" id="UP001060085"/>
    </source>
</evidence>
<name>A0ACC0CEE6_CATRO</name>
<gene>
    <name evidence="1" type="ORF">M9H77_04503</name>
</gene>
<accession>A0ACC0CEE6</accession>